<dbReference type="InterPro" id="IPR043128">
    <property type="entry name" value="Rev_trsase/Diguanyl_cyclase"/>
</dbReference>
<dbReference type="Gene3D" id="3.10.10.10">
    <property type="entry name" value="HIV Type 1 Reverse Transcriptase, subunit A, domain 1"/>
    <property type="match status" value="1"/>
</dbReference>
<proteinExistence type="predicted"/>
<dbReference type="InterPro" id="IPR043502">
    <property type="entry name" value="DNA/RNA_pol_sf"/>
</dbReference>
<keyword evidence="5" id="KW-1185">Reference proteome</keyword>
<keyword evidence="3" id="KW-0472">Membrane</keyword>
<sequence>YFNDYLIKGFIKLSTFLTIALVLIIKKPNRGIYIYINYRSFNNIIVKNRYLILFIKKILNTLYKVKYFLSLILL</sequence>
<comment type="caution">
    <text evidence="4">The sequence shown here is derived from an EMBL/GenBank/DDBJ whole genome shotgun (WGS) entry which is preliminary data.</text>
</comment>
<accession>A0AA40E3F9</accession>
<evidence type="ECO:0000313" key="4">
    <source>
        <dbReference type="EMBL" id="KAK0723622.1"/>
    </source>
</evidence>
<reference evidence="4" key="1">
    <citation type="submission" date="2023-06" db="EMBL/GenBank/DDBJ databases">
        <title>Genome-scale phylogeny and comparative genomics of the fungal order Sordariales.</title>
        <authorList>
            <consortium name="Lawrence Berkeley National Laboratory"/>
            <person name="Hensen N."/>
            <person name="Bonometti L."/>
            <person name="Westerberg I."/>
            <person name="Brannstrom I.O."/>
            <person name="Guillou S."/>
            <person name="Cros-Aarteil S."/>
            <person name="Calhoun S."/>
            <person name="Haridas S."/>
            <person name="Kuo A."/>
            <person name="Mondo S."/>
            <person name="Pangilinan J."/>
            <person name="Riley R."/>
            <person name="Labutti K."/>
            <person name="Andreopoulos B."/>
            <person name="Lipzen A."/>
            <person name="Chen C."/>
            <person name="Yanf M."/>
            <person name="Daum C."/>
            <person name="Ng V."/>
            <person name="Clum A."/>
            <person name="Steindorff A."/>
            <person name="Ohm R."/>
            <person name="Martin F."/>
            <person name="Silar P."/>
            <person name="Natvig D."/>
            <person name="Lalanne C."/>
            <person name="Gautier V."/>
            <person name="Ament-Velasquez S.L."/>
            <person name="Kruys A."/>
            <person name="Hutchinson M.I."/>
            <person name="Powell A.J."/>
            <person name="Barry K."/>
            <person name="Miller A.N."/>
            <person name="Grigoriev I.V."/>
            <person name="Debuchy R."/>
            <person name="Gladieux P."/>
            <person name="Thoren M.H."/>
            <person name="Johannesson H."/>
        </authorList>
    </citation>
    <scope>NUCLEOTIDE SEQUENCE</scope>
    <source>
        <strain evidence="4">CBS 540.89</strain>
    </source>
</reference>
<dbReference type="EMBL" id="JAUKTV010000011">
    <property type="protein sequence ID" value="KAK0723622.1"/>
    <property type="molecule type" value="Genomic_DNA"/>
</dbReference>
<keyword evidence="3" id="KW-1133">Transmembrane helix</keyword>
<evidence type="ECO:0000256" key="3">
    <source>
        <dbReference type="SAM" id="Phobius"/>
    </source>
</evidence>
<comment type="subcellular location">
    <subcellularLocation>
        <location evidence="1">Mitochondrion</location>
    </subcellularLocation>
</comment>
<keyword evidence="3" id="KW-0812">Transmembrane</keyword>
<dbReference type="Gene3D" id="3.30.70.270">
    <property type="match status" value="1"/>
</dbReference>
<dbReference type="SUPFAM" id="SSF56672">
    <property type="entry name" value="DNA/RNA polymerases"/>
    <property type="match status" value="1"/>
</dbReference>
<dbReference type="GO" id="GO:0005739">
    <property type="term" value="C:mitochondrion"/>
    <property type="evidence" value="ECO:0007669"/>
    <property type="project" value="UniProtKB-SubCell"/>
</dbReference>
<keyword evidence="2" id="KW-0496">Mitochondrion</keyword>
<dbReference type="AlphaFoldDB" id="A0AA40E3F9"/>
<evidence type="ECO:0000313" key="5">
    <source>
        <dbReference type="Proteomes" id="UP001172159"/>
    </source>
</evidence>
<name>A0AA40E3F9_9PEZI</name>
<dbReference type="Proteomes" id="UP001172159">
    <property type="component" value="Unassembled WGS sequence"/>
</dbReference>
<organism evidence="4 5">
    <name type="scientific">Apiosordaria backusii</name>
    <dbReference type="NCBI Taxonomy" id="314023"/>
    <lineage>
        <taxon>Eukaryota</taxon>
        <taxon>Fungi</taxon>
        <taxon>Dikarya</taxon>
        <taxon>Ascomycota</taxon>
        <taxon>Pezizomycotina</taxon>
        <taxon>Sordariomycetes</taxon>
        <taxon>Sordariomycetidae</taxon>
        <taxon>Sordariales</taxon>
        <taxon>Lasiosphaeriaceae</taxon>
        <taxon>Apiosordaria</taxon>
    </lineage>
</organism>
<evidence type="ECO:0000256" key="1">
    <source>
        <dbReference type="ARBA" id="ARBA00004173"/>
    </source>
</evidence>
<evidence type="ECO:0000256" key="2">
    <source>
        <dbReference type="ARBA" id="ARBA00023128"/>
    </source>
</evidence>
<gene>
    <name evidence="4" type="ORF">B0T21DRAFT_294176</name>
</gene>
<feature type="transmembrane region" description="Helical" evidence="3">
    <location>
        <begin position="6"/>
        <end position="25"/>
    </location>
</feature>
<protein>
    <submittedName>
        <fullName evidence="4">Uncharacterized protein</fullName>
    </submittedName>
</protein>
<feature type="non-terminal residue" evidence="4">
    <location>
        <position position="1"/>
    </location>
</feature>